<dbReference type="AlphaFoldDB" id="A0AAE3D7W7"/>
<dbReference type="PANTHER" id="PTHR43322">
    <property type="entry name" value="1-D-DEOXYXYLULOSE 5-PHOSPHATE SYNTHASE-RELATED"/>
    <property type="match status" value="1"/>
</dbReference>
<evidence type="ECO:0000256" key="1">
    <source>
        <dbReference type="ARBA" id="ARBA00004980"/>
    </source>
</evidence>
<evidence type="ECO:0000256" key="8">
    <source>
        <dbReference type="ARBA" id="ARBA00023052"/>
    </source>
</evidence>
<dbReference type="Proteomes" id="UP001197795">
    <property type="component" value="Unassembled WGS sequence"/>
</dbReference>
<keyword evidence="8 10" id="KW-0786">Thiamine pyrophosphate</keyword>
<feature type="domain" description="Transketolase-like pyrimidine-binding" evidence="11">
    <location>
        <begin position="313"/>
        <end position="477"/>
    </location>
</feature>
<feature type="binding site" evidence="10">
    <location>
        <position position="173"/>
    </location>
    <ligand>
        <name>Mg(2+)</name>
        <dbReference type="ChEBI" id="CHEBI:18420"/>
    </ligand>
</feature>
<dbReference type="NCBIfam" id="TIGR00204">
    <property type="entry name" value="dxs"/>
    <property type="match status" value="1"/>
</dbReference>
<protein>
    <recommendedName>
        <fullName evidence="10">1-deoxy-D-xylulose-5-phosphate synthase</fullName>
        <ecNumber evidence="10">2.2.1.7</ecNumber>
    </recommendedName>
    <alternativeName>
        <fullName evidence="10">1-deoxyxylulose-5-phosphate synthase</fullName>
        <shortName evidence="10">DXP synthase</shortName>
        <shortName evidence="10">DXPS</shortName>
    </alternativeName>
</protein>
<evidence type="ECO:0000313" key="12">
    <source>
        <dbReference type="EMBL" id="MCC2118966.1"/>
    </source>
</evidence>
<dbReference type="Pfam" id="PF13292">
    <property type="entry name" value="DXP_synthase_N"/>
    <property type="match status" value="1"/>
</dbReference>
<feature type="binding site" evidence="10">
    <location>
        <position position="72"/>
    </location>
    <ligand>
        <name>thiamine diphosphate</name>
        <dbReference type="ChEBI" id="CHEBI:58937"/>
    </ligand>
</feature>
<dbReference type="GO" id="GO:0000287">
    <property type="term" value="F:magnesium ion binding"/>
    <property type="evidence" value="ECO:0007669"/>
    <property type="project" value="UniProtKB-UniRule"/>
</dbReference>
<dbReference type="GO" id="GO:0009228">
    <property type="term" value="P:thiamine biosynthetic process"/>
    <property type="evidence" value="ECO:0007669"/>
    <property type="project" value="UniProtKB-UniRule"/>
</dbReference>
<dbReference type="PROSITE" id="PS00801">
    <property type="entry name" value="TRANSKETOLASE_1"/>
    <property type="match status" value="1"/>
</dbReference>
<dbReference type="HAMAP" id="MF_00315">
    <property type="entry name" value="DXP_synth"/>
    <property type="match status" value="1"/>
</dbReference>
<comment type="function">
    <text evidence="10">Catalyzes the acyloin condensation reaction between C atoms 2 and 3 of pyruvate and glyceraldehyde 3-phosphate to yield 1-deoxy-D-xylulose-5-phosphate (DXP).</text>
</comment>
<dbReference type="GO" id="GO:0016114">
    <property type="term" value="P:terpenoid biosynthetic process"/>
    <property type="evidence" value="ECO:0007669"/>
    <property type="project" value="UniProtKB-UniRule"/>
</dbReference>
<comment type="catalytic activity">
    <reaction evidence="10">
        <text>D-glyceraldehyde 3-phosphate + pyruvate + H(+) = 1-deoxy-D-xylulose 5-phosphate + CO2</text>
        <dbReference type="Rhea" id="RHEA:12605"/>
        <dbReference type="ChEBI" id="CHEBI:15361"/>
        <dbReference type="ChEBI" id="CHEBI:15378"/>
        <dbReference type="ChEBI" id="CHEBI:16526"/>
        <dbReference type="ChEBI" id="CHEBI:57792"/>
        <dbReference type="ChEBI" id="CHEBI:59776"/>
        <dbReference type="EC" id="2.2.1.7"/>
    </reaction>
</comment>
<dbReference type="InterPro" id="IPR029061">
    <property type="entry name" value="THDP-binding"/>
</dbReference>
<keyword evidence="5 10" id="KW-0479">Metal-binding</keyword>
<evidence type="ECO:0000256" key="4">
    <source>
        <dbReference type="ARBA" id="ARBA00022679"/>
    </source>
</evidence>
<dbReference type="SUPFAM" id="SSF52922">
    <property type="entry name" value="TK C-terminal domain-like"/>
    <property type="match status" value="1"/>
</dbReference>
<dbReference type="InterPro" id="IPR009014">
    <property type="entry name" value="Transketo_C/PFOR_II"/>
</dbReference>
<evidence type="ECO:0000256" key="2">
    <source>
        <dbReference type="ARBA" id="ARBA00011081"/>
    </source>
</evidence>
<keyword evidence="4 10" id="KW-0808">Transferase</keyword>
<evidence type="ECO:0000256" key="3">
    <source>
        <dbReference type="ARBA" id="ARBA00011738"/>
    </source>
</evidence>
<dbReference type="GO" id="GO:0005829">
    <property type="term" value="C:cytosol"/>
    <property type="evidence" value="ECO:0007669"/>
    <property type="project" value="TreeGrafter"/>
</dbReference>
<comment type="subunit">
    <text evidence="3 10">Homodimer.</text>
</comment>
<comment type="pathway">
    <text evidence="1 10">Metabolic intermediate biosynthesis; 1-deoxy-D-xylulose 5-phosphate biosynthesis; 1-deoxy-D-xylulose 5-phosphate from D-glyceraldehyde 3-phosphate and pyruvate: step 1/1.</text>
</comment>
<dbReference type="EC" id="2.2.1.7" evidence="10"/>
<name>A0AAE3D7W7_9FIRM</name>
<evidence type="ECO:0000256" key="5">
    <source>
        <dbReference type="ARBA" id="ARBA00022723"/>
    </source>
</evidence>
<evidence type="ECO:0000256" key="7">
    <source>
        <dbReference type="ARBA" id="ARBA00022977"/>
    </source>
</evidence>
<dbReference type="InterPro" id="IPR005477">
    <property type="entry name" value="Dxylulose-5-P_synthase"/>
</dbReference>
<comment type="cofactor">
    <cofactor evidence="10">
        <name>thiamine diphosphate</name>
        <dbReference type="ChEBI" id="CHEBI:58937"/>
    </cofactor>
    <text evidence="10">Binds 1 thiamine pyrophosphate per subunit.</text>
</comment>
<keyword evidence="7 10" id="KW-0784">Thiamine biosynthesis</keyword>
<evidence type="ECO:0000259" key="11">
    <source>
        <dbReference type="SMART" id="SM00861"/>
    </source>
</evidence>
<dbReference type="RefSeq" id="WP_227732899.1">
    <property type="nucleotide sequence ID" value="NZ_JAJEPV010000009.1"/>
</dbReference>
<dbReference type="PROSITE" id="PS00802">
    <property type="entry name" value="TRANSKETOLASE_2"/>
    <property type="match status" value="1"/>
</dbReference>
<dbReference type="Pfam" id="PF02780">
    <property type="entry name" value="Transketolase_C"/>
    <property type="match status" value="1"/>
</dbReference>
<evidence type="ECO:0000256" key="6">
    <source>
        <dbReference type="ARBA" id="ARBA00022842"/>
    </source>
</evidence>
<dbReference type="EMBL" id="JAJEPV010000009">
    <property type="protein sequence ID" value="MCC2118966.1"/>
    <property type="molecule type" value="Genomic_DNA"/>
</dbReference>
<dbReference type="InterPro" id="IPR020826">
    <property type="entry name" value="Transketolase_BS"/>
</dbReference>
<dbReference type="FunFam" id="3.40.50.970:FF:000005">
    <property type="entry name" value="1-deoxy-D-xylulose-5-phosphate synthase"/>
    <property type="match status" value="1"/>
</dbReference>
<comment type="cofactor">
    <cofactor evidence="10">
        <name>Mg(2+)</name>
        <dbReference type="ChEBI" id="CHEBI:18420"/>
    </cofactor>
    <text evidence="10">Binds 1 Mg(2+) ion per subunit.</text>
</comment>
<dbReference type="NCBIfam" id="NF003933">
    <property type="entry name" value="PRK05444.2-2"/>
    <property type="match status" value="1"/>
</dbReference>
<feature type="binding site" evidence="10">
    <location>
        <position position="283"/>
    </location>
    <ligand>
        <name>thiamine diphosphate</name>
        <dbReference type="ChEBI" id="CHEBI:58937"/>
    </ligand>
</feature>
<feature type="binding site" evidence="10">
    <location>
        <position position="364"/>
    </location>
    <ligand>
        <name>thiamine diphosphate</name>
        <dbReference type="ChEBI" id="CHEBI:58937"/>
    </ligand>
</feature>
<comment type="caution">
    <text evidence="12">The sequence shown here is derived from an EMBL/GenBank/DDBJ whole genome shotgun (WGS) entry which is preliminary data.</text>
</comment>
<feature type="binding site" evidence="10">
    <location>
        <position position="173"/>
    </location>
    <ligand>
        <name>thiamine diphosphate</name>
        <dbReference type="ChEBI" id="CHEBI:58937"/>
    </ligand>
</feature>
<evidence type="ECO:0000256" key="10">
    <source>
        <dbReference type="HAMAP-Rule" id="MF_00315"/>
    </source>
</evidence>
<feature type="binding site" evidence="10">
    <location>
        <begin position="113"/>
        <end position="115"/>
    </location>
    <ligand>
        <name>thiamine diphosphate</name>
        <dbReference type="ChEBI" id="CHEBI:58937"/>
    </ligand>
</feature>
<dbReference type="Pfam" id="PF02779">
    <property type="entry name" value="Transket_pyr"/>
    <property type="match status" value="1"/>
</dbReference>
<evidence type="ECO:0000256" key="9">
    <source>
        <dbReference type="ARBA" id="ARBA00023229"/>
    </source>
</evidence>
<gene>
    <name evidence="10 12" type="primary">dxs</name>
    <name evidence="12" type="ORF">LKD75_05035</name>
</gene>
<keyword evidence="9 10" id="KW-0414">Isoprene biosynthesis</keyword>
<accession>A0AAE3D7W7</accession>
<feature type="binding site" evidence="10">
    <location>
        <position position="144"/>
    </location>
    <ligand>
        <name>Mg(2+)</name>
        <dbReference type="ChEBI" id="CHEBI:18420"/>
    </ligand>
</feature>
<dbReference type="CDD" id="cd02007">
    <property type="entry name" value="TPP_DXS"/>
    <property type="match status" value="1"/>
</dbReference>
<dbReference type="GO" id="GO:0030976">
    <property type="term" value="F:thiamine pyrophosphate binding"/>
    <property type="evidence" value="ECO:0007669"/>
    <property type="project" value="UniProtKB-UniRule"/>
</dbReference>
<dbReference type="GO" id="GO:0008661">
    <property type="term" value="F:1-deoxy-D-xylulose-5-phosphate synthase activity"/>
    <property type="evidence" value="ECO:0007669"/>
    <property type="project" value="UniProtKB-UniRule"/>
</dbReference>
<evidence type="ECO:0000313" key="13">
    <source>
        <dbReference type="Proteomes" id="UP001197795"/>
    </source>
</evidence>
<dbReference type="GO" id="GO:0019288">
    <property type="term" value="P:isopentenyl diphosphate biosynthetic process, methylerythritol 4-phosphate pathway"/>
    <property type="evidence" value="ECO:0007669"/>
    <property type="project" value="TreeGrafter"/>
</dbReference>
<dbReference type="SMART" id="SM00861">
    <property type="entry name" value="Transket_pyr"/>
    <property type="match status" value="1"/>
</dbReference>
<keyword evidence="13" id="KW-1185">Reference proteome</keyword>
<dbReference type="CDD" id="cd07033">
    <property type="entry name" value="TPP_PYR_DXS_TK_like"/>
    <property type="match status" value="1"/>
</dbReference>
<dbReference type="SUPFAM" id="SSF52518">
    <property type="entry name" value="Thiamin diphosphate-binding fold (THDP-binding)"/>
    <property type="match status" value="2"/>
</dbReference>
<dbReference type="PANTHER" id="PTHR43322:SF5">
    <property type="entry name" value="1-DEOXY-D-XYLULOSE-5-PHOSPHATE SYNTHASE, CHLOROPLASTIC"/>
    <property type="match status" value="1"/>
</dbReference>
<dbReference type="InterPro" id="IPR049557">
    <property type="entry name" value="Transketolase_CS"/>
</dbReference>
<dbReference type="InterPro" id="IPR005475">
    <property type="entry name" value="Transketolase-like_Pyr-bd"/>
</dbReference>
<comment type="similarity">
    <text evidence="2 10">Belongs to the transketolase family. DXPS subfamily.</text>
</comment>
<sequence length="617" mass="67451">MLLDKIEKANDIKKIDKSDYGELAEEIRQFLIEKISVTGGHLGSNLGAVELTMALHLALNLPEDKIIWDVGHQSYTHKILTGRKDGFDVLRQFHGMSGFPKRKESDYDAFDTGHSSTSISAGLGLVKARDLKGEKTTIVSVIGDGSLTGGMAYEALNNAAKLETNFIVVLNDNNMSISENVGGVSKYLNNIRTATGYLDLKEGIYNALKRKPGGDGIVNSIRRAKSSFKQLVIPGMFFEDMGVTYLGPVDGHDIEGLIKVIEEAKRVKGAVLVHVITQKGKGYGPAEKHPARFHGAEPFDIETGIPSHPRTVANYTDVFSTVMCKLGQRDDRVVAITAAMPDGTGLKRFRNMYPDRFFDVGIAEEHAVTFAAGLAAGGMKPIVAVYSSFLQRAYDQILHDVCIQNLPVVFAIDRAGLVGSDGETHQGIFDYTYLSGIPNMHICAPKNKWELSDMMKFAVALDAPIAVRYPRGTAYAGLAEHRAPIELGKAEWIAREGGIALFAVGSMVKTAEGVQKLLHEKGYKASIINARFIKPIDEEAVLSACEDHEMIVTMEENVQSGGFGEKVLDCLNDHEKRIKCVMAAIPDAYVEHGNVELLKKEIGLDAESITEKILERL</sequence>
<dbReference type="InterPro" id="IPR033248">
    <property type="entry name" value="Transketolase_C"/>
</dbReference>
<organism evidence="12 13">
    <name type="scientific">Waltera acetigignens</name>
    <dbReference type="NCBI Taxonomy" id="2981769"/>
    <lineage>
        <taxon>Bacteria</taxon>
        <taxon>Bacillati</taxon>
        <taxon>Bacillota</taxon>
        <taxon>Clostridia</taxon>
        <taxon>Lachnospirales</taxon>
        <taxon>Lachnospiraceae</taxon>
        <taxon>Waltera</taxon>
    </lineage>
</organism>
<dbReference type="Gene3D" id="3.40.50.920">
    <property type="match status" value="1"/>
</dbReference>
<proteinExistence type="inferred from homology"/>
<feature type="binding site" evidence="10">
    <location>
        <begin position="145"/>
        <end position="146"/>
    </location>
    <ligand>
        <name>thiamine diphosphate</name>
        <dbReference type="ChEBI" id="CHEBI:58937"/>
    </ligand>
</feature>
<keyword evidence="6 10" id="KW-0460">Magnesium</keyword>
<dbReference type="Gene3D" id="3.40.50.970">
    <property type="match status" value="2"/>
</dbReference>
<reference evidence="12 13" key="1">
    <citation type="submission" date="2021-10" db="EMBL/GenBank/DDBJ databases">
        <title>Anaerobic single-cell dispensing facilitates the cultivation of human gut bacteria.</title>
        <authorList>
            <person name="Afrizal A."/>
        </authorList>
    </citation>
    <scope>NUCLEOTIDE SEQUENCE [LARGE SCALE GENOMIC DNA]</scope>
    <source>
        <strain evidence="12 13">CLA-AA-H273</strain>
    </source>
</reference>